<organism evidence="1 2">
    <name type="scientific">Nonomuraea roseoviolacea subsp. carminata</name>
    <dbReference type="NCBI Taxonomy" id="160689"/>
    <lineage>
        <taxon>Bacteria</taxon>
        <taxon>Bacillati</taxon>
        <taxon>Actinomycetota</taxon>
        <taxon>Actinomycetes</taxon>
        <taxon>Streptosporangiales</taxon>
        <taxon>Streptosporangiaceae</taxon>
        <taxon>Nonomuraea</taxon>
    </lineage>
</organism>
<dbReference type="EMBL" id="JAMZEC010000001">
    <property type="protein sequence ID" value="MCP2351931.1"/>
    <property type="molecule type" value="Genomic_DNA"/>
</dbReference>
<gene>
    <name evidence="1" type="ORF">HD595_008053</name>
</gene>
<protein>
    <recommendedName>
        <fullName evidence="3">MFS transporter</fullName>
    </recommendedName>
</protein>
<dbReference type="Proteomes" id="UP001320766">
    <property type="component" value="Unassembled WGS sequence"/>
</dbReference>
<dbReference type="RefSeq" id="WP_253778729.1">
    <property type="nucleotide sequence ID" value="NZ_BAAAVE010000011.1"/>
</dbReference>
<name>A0ABT1KD34_9ACTN</name>
<sequence length="61" mass="5752">MTAPALVPGARPGATLAASSLLNSSRQIGASLGLAALGTAAHERTGAALTPGPSPTGTRSA</sequence>
<reference evidence="1 2" key="1">
    <citation type="submission" date="2022-06" db="EMBL/GenBank/DDBJ databases">
        <title>Sequencing the genomes of 1000 actinobacteria strains.</title>
        <authorList>
            <person name="Klenk H.-P."/>
        </authorList>
    </citation>
    <scope>NUCLEOTIDE SEQUENCE [LARGE SCALE GENOMIC DNA]</scope>
    <source>
        <strain evidence="1 2">DSM 44170</strain>
    </source>
</reference>
<evidence type="ECO:0008006" key="3">
    <source>
        <dbReference type="Google" id="ProtNLM"/>
    </source>
</evidence>
<keyword evidence="2" id="KW-1185">Reference proteome</keyword>
<evidence type="ECO:0000313" key="1">
    <source>
        <dbReference type="EMBL" id="MCP2351931.1"/>
    </source>
</evidence>
<accession>A0ABT1KD34</accession>
<proteinExistence type="predicted"/>
<comment type="caution">
    <text evidence="1">The sequence shown here is derived from an EMBL/GenBank/DDBJ whole genome shotgun (WGS) entry which is preliminary data.</text>
</comment>
<evidence type="ECO:0000313" key="2">
    <source>
        <dbReference type="Proteomes" id="UP001320766"/>
    </source>
</evidence>